<proteinExistence type="predicted"/>
<dbReference type="EMBL" id="UINC01051760">
    <property type="protein sequence ID" value="SVB66297.1"/>
    <property type="molecule type" value="Genomic_DNA"/>
</dbReference>
<gene>
    <name evidence="1" type="ORF">METZ01_LOCUS219151</name>
</gene>
<accession>A0A382FVQ1</accession>
<evidence type="ECO:0008006" key="2">
    <source>
        <dbReference type="Google" id="ProtNLM"/>
    </source>
</evidence>
<organism evidence="1">
    <name type="scientific">marine metagenome</name>
    <dbReference type="NCBI Taxonomy" id="408172"/>
    <lineage>
        <taxon>unclassified sequences</taxon>
        <taxon>metagenomes</taxon>
        <taxon>ecological metagenomes</taxon>
    </lineage>
</organism>
<name>A0A382FVQ1_9ZZZZ</name>
<evidence type="ECO:0000313" key="1">
    <source>
        <dbReference type="EMBL" id="SVB66297.1"/>
    </source>
</evidence>
<protein>
    <recommendedName>
        <fullName evidence="2">Nitroreductase domain-containing protein</fullName>
    </recommendedName>
</protein>
<feature type="non-terminal residue" evidence="1">
    <location>
        <position position="34"/>
    </location>
</feature>
<dbReference type="SUPFAM" id="SSF55469">
    <property type="entry name" value="FMN-dependent nitroreductase-like"/>
    <property type="match status" value="1"/>
</dbReference>
<sequence length="34" mass="4053">MSIINSLEWRYATKKFDPNRKVSNQDIDTLKRAI</sequence>
<dbReference type="GO" id="GO:0016491">
    <property type="term" value="F:oxidoreductase activity"/>
    <property type="evidence" value="ECO:0007669"/>
    <property type="project" value="InterPro"/>
</dbReference>
<dbReference type="AlphaFoldDB" id="A0A382FVQ1"/>
<reference evidence="1" key="1">
    <citation type="submission" date="2018-05" db="EMBL/GenBank/DDBJ databases">
        <authorList>
            <person name="Lanie J.A."/>
            <person name="Ng W.-L."/>
            <person name="Kazmierczak K.M."/>
            <person name="Andrzejewski T.M."/>
            <person name="Davidsen T.M."/>
            <person name="Wayne K.J."/>
            <person name="Tettelin H."/>
            <person name="Glass J.I."/>
            <person name="Rusch D."/>
            <person name="Podicherti R."/>
            <person name="Tsui H.-C.T."/>
            <person name="Winkler M.E."/>
        </authorList>
    </citation>
    <scope>NUCLEOTIDE SEQUENCE</scope>
</reference>
<dbReference type="InterPro" id="IPR000415">
    <property type="entry name" value="Nitroreductase-like"/>
</dbReference>